<dbReference type="SUPFAM" id="SSF159121">
    <property type="entry name" value="BC4932-like"/>
    <property type="match status" value="1"/>
</dbReference>
<protein>
    <recommendedName>
        <fullName evidence="4">DUF4889 domain-containing protein</fullName>
    </recommendedName>
</protein>
<keyword evidence="1" id="KW-0812">Transmembrane</keyword>
<keyword evidence="1" id="KW-0472">Membrane</keyword>
<comment type="caution">
    <text evidence="2">The sequence shown here is derived from an EMBL/GenBank/DDBJ whole genome shotgun (WGS) entry which is preliminary data.</text>
</comment>
<name>A0A317YQW2_STAPS</name>
<keyword evidence="1" id="KW-1133">Transmembrane helix</keyword>
<sequence length="104" mass="11863">MTRKKVTLIAIAVLLVTMVVYISISLINLNQKEDYYGQVTHKHDSITLYSENDKHTVYLDKDIEQMKEGDWIKVTMTDQKGVILNVEPIAENDVPNKVLTTIKG</sequence>
<dbReference type="AlphaFoldDB" id="A0A317YQW2"/>
<evidence type="ECO:0008006" key="4">
    <source>
        <dbReference type="Google" id="ProtNLM"/>
    </source>
</evidence>
<evidence type="ECO:0000313" key="3">
    <source>
        <dbReference type="Proteomes" id="UP000246800"/>
    </source>
</evidence>
<dbReference type="Proteomes" id="UP000246800">
    <property type="component" value="Unassembled WGS sequence"/>
</dbReference>
<reference evidence="2 3" key="1">
    <citation type="journal article" date="2018" name="Vet. Microbiol.">
        <title>Clonal diversity and geographic distribution of methicillin-resistant Staphylococcus pseudintermedius from Australian animals: Discovery of novel sequence types.</title>
        <authorList>
            <person name="Worthing K.A."/>
            <person name="Abraham S."/>
            <person name="Coombs G.W."/>
            <person name="Pang S."/>
            <person name="Saputra S."/>
            <person name="Jordan D."/>
            <person name="Trott D.J."/>
            <person name="Norris J.M."/>
        </authorList>
    </citation>
    <scope>NUCLEOTIDE SEQUENCE [LARGE SCALE GENOMIC DNA]</scope>
    <source>
        <strain evidence="2 3">ST525 1</strain>
    </source>
</reference>
<organism evidence="2 3">
    <name type="scientific">Staphylococcus pseudintermedius</name>
    <dbReference type="NCBI Taxonomy" id="283734"/>
    <lineage>
        <taxon>Bacteria</taxon>
        <taxon>Bacillati</taxon>
        <taxon>Bacillota</taxon>
        <taxon>Bacilli</taxon>
        <taxon>Bacillales</taxon>
        <taxon>Staphylococcaceae</taxon>
        <taxon>Staphylococcus</taxon>
        <taxon>Staphylococcus intermedius group</taxon>
    </lineage>
</organism>
<proteinExistence type="predicted"/>
<evidence type="ECO:0000256" key="1">
    <source>
        <dbReference type="SAM" id="Phobius"/>
    </source>
</evidence>
<evidence type="ECO:0000313" key="2">
    <source>
        <dbReference type="EMBL" id="PWZ74983.1"/>
    </source>
</evidence>
<dbReference type="RefSeq" id="WP_096533755.1">
    <property type="nucleotide sequence ID" value="NZ_BAAFHR010000002.1"/>
</dbReference>
<feature type="transmembrane region" description="Helical" evidence="1">
    <location>
        <begin position="6"/>
        <end position="27"/>
    </location>
</feature>
<gene>
    <name evidence="2" type="ORF">DD902_06805</name>
</gene>
<dbReference type="InterPro" id="IPR036166">
    <property type="entry name" value="YxeA-like_sf"/>
</dbReference>
<accession>A0A317YQW2</accession>
<dbReference type="EMBL" id="QEIT01000031">
    <property type="protein sequence ID" value="PWZ74983.1"/>
    <property type="molecule type" value="Genomic_DNA"/>
</dbReference>